<gene>
    <name evidence="1" type="ORF">EVJ46_01010</name>
</gene>
<name>A0A519BHU6_ACIG2</name>
<dbReference type="AlphaFoldDB" id="A0A519BHU6"/>
<organism evidence="1 2">
    <name type="scientific">Acididesulfobacter guangdongensis</name>
    <dbReference type="NCBI Taxonomy" id="2597225"/>
    <lineage>
        <taxon>Bacteria</taxon>
        <taxon>Deltaproteobacteria</taxon>
        <taxon>Candidatus Acidulodesulfobacterales</taxon>
        <taxon>Candidatus Acididesulfobacter</taxon>
    </lineage>
</organism>
<sequence length="81" mass="9300">MEKITIDSKIIGDISKITPHLLNFPNKRMWIDYDDEADVLYISFKKPQQATDSEMLKNGILLRYSGKDIVGLTILDASTRR</sequence>
<dbReference type="Proteomes" id="UP000316562">
    <property type="component" value="Unassembled WGS sequence"/>
</dbReference>
<evidence type="ECO:0000313" key="2">
    <source>
        <dbReference type="Proteomes" id="UP000316562"/>
    </source>
</evidence>
<dbReference type="Pfam" id="PF10049">
    <property type="entry name" value="DUF2283"/>
    <property type="match status" value="1"/>
</dbReference>
<comment type="caution">
    <text evidence="1">The sequence shown here is derived from an EMBL/GenBank/DDBJ whole genome shotgun (WGS) entry which is preliminary data.</text>
</comment>
<evidence type="ECO:0000313" key="1">
    <source>
        <dbReference type="EMBL" id="RZD16848.1"/>
    </source>
</evidence>
<reference evidence="1 2" key="1">
    <citation type="journal article" date="2019" name="ISME J.">
        <title>Insights into ecological role of a new deltaproteobacterial order Candidatus Acidulodesulfobacterales by metagenomics and metatranscriptomics.</title>
        <authorList>
            <person name="Tan S."/>
            <person name="Liu J."/>
            <person name="Fang Y."/>
            <person name="Hedlund B.P."/>
            <person name="Lian Z.H."/>
            <person name="Huang L.Y."/>
            <person name="Li J.T."/>
            <person name="Huang L.N."/>
            <person name="Li W.J."/>
            <person name="Jiang H.C."/>
            <person name="Dong H.L."/>
            <person name="Shu W.S."/>
        </authorList>
    </citation>
    <scope>NUCLEOTIDE SEQUENCE [LARGE SCALE GENOMIC DNA]</scope>
    <source>
        <strain evidence="1">AP2</strain>
    </source>
</reference>
<protein>
    <submittedName>
        <fullName evidence="1">DUF2283 domain-containing protein</fullName>
    </submittedName>
</protein>
<dbReference type="InterPro" id="IPR019270">
    <property type="entry name" value="DUF2283"/>
</dbReference>
<dbReference type="EMBL" id="SGBC01000001">
    <property type="protein sequence ID" value="RZD16848.1"/>
    <property type="molecule type" value="Genomic_DNA"/>
</dbReference>
<accession>A0A519BHU6</accession>
<proteinExistence type="predicted"/>